<dbReference type="EMBL" id="JDSS02000019">
    <property type="protein sequence ID" value="KFB68929.1"/>
    <property type="molecule type" value="Genomic_DNA"/>
</dbReference>
<gene>
    <name evidence="1" type="ORF">CAPSK01_001784</name>
</gene>
<reference evidence="1 2" key="1">
    <citation type="submission" date="2014-07" db="EMBL/GenBank/DDBJ databases">
        <title>Expanding our view of genomic diversity in Candidatus Accumulibacter clades.</title>
        <authorList>
            <person name="Skennerton C.T."/>
            <person name="Barr J.J."/>
            <person name="Slater F.R."/>
            <person name="Bond P.L."/>
            <person name="Tyson G.W."/>
        </authorList>
    </citation>
    <scope>NUCLEOTIDE SEQUENCE [LARGE SCALE GENOMIC DNA]</scope>
    <source>
        <strain evidence="2">SK-01</strain>
    </source>
</reference>
<protein>
    <submittedName>
        <fullName evidence="1">Uncharacterized protein</fullName>
    </submittedName>
</protein>
<evidence type="ECO:0000313" key="2">
    <source>
        <dbReference type="Proteomes" id="UP000019812"/>
    </source>
</evidence>
<comment type="caution">
    <text evidence="1">The sequence shown here is derived from an EMBL/GenBank/DDBJ whole genome shotgun (WGS) entry which is preliminary data.</text>
</comment>
<dbReference type="Proteomes" id="UP000019812">
    <property type="component" value="Unassembled WGS sequence"/>
</dbReference>
<organism evidence="1 2">
    <name type="scientific">Candidatus Accumulibacter vicinus</name>
    <dbReference type="NCBI Taxonomy" id="2954382"/>
    <lineage>
        <taxon>Bacteria</taxon>
        <taxon>Pseudomonadati</taxon>
        <taxon>Pseudomonadota</taxon>
        <taxon>Betaproteobacteria</taxon>
        <taxon>Candidatus Accumulibacter</taxon>
    </lineage>
</organism>
<sequence length="101" mass="11138">MFCSPAELNIEKAPGQPAIRACCKPIPQMKIAALGFCTRREPISDLRAVDEQKHLGSIANRLEEEPVAGSDRPCRAGYVEYRRRALGIEVDGAVCVQNDLR</sequence>
<name>A0A084Y2I5_9PROT</name>
<evidence type="ECO:0000313" key="1">
    <source>
        <dbReference type="EMBL" id="KFB68929.1"/>
    </source>
</evidence>
<dbReference type="AlphaFoldDB" id="A0A084Y2I5"/>
<proteinExistence type="predicted"/>
<accession>A0A084Y2I5</accession>